<dbReference type="PANTHER" id="PTHR47396:SF1">
    <property type="entry name" value="ATP-DEPENDENT HELICASE IRC3-RELATED"/>
    <property type="match status" value="1"/>
</dbReference>
<dbReference type="InterPro" id="IPR001650">
    <property type="entry name" value="Helicase_C-like"/>
</dbReference>
<keyword evidence="3" id="KW-0067">ATP-binding</keyword>
<name>A0A6J5LY57_9CAUD</name>
<dbReference type="InterPro" id="IPR027417">
    <property type="entry name" value="P-loop_NTPase"/>
</dbReference>
<keyword evidence="3" id="KW-0347">Helicase</keyword>
<dbReference type="InterPro" id="IPR014001">
    <property type="entry name" value="Helicase_ATP-bd"/>
</dbReference>
<feature type="domain" description="Helicase C-terminal" evidence="2">
    <location>
        <begin position="221"/>
        <end position="371"/>
    </location>
</feature>
<evidence type="ECO:0000259" key="2">
    <source>
        <dbReference type="PROSITE" id="PS51194"/>
    </source>
</evidence>
<dbReference type="Gene3D" id="3.40.50.300">
    <property type="entry name" value="P-loop containing nucleotide triphosphate hydrolases"/>
    <property type="match status" value="2"/>
</dbReference>
<dbReference type="GO" id="GO:0004386">
    <property type="term" value="F:helicase activity"/>
    <property type="evidence" value="ECO:0007669"/>
    <property type="project" value="UniProtKB-KW"/>
</dbReference>
<accession>A0A6J5LY57</accession>
<dbReference type="PROSITE" id="PS51192">
    <property type="entry name" value="HELICASE_ATP_BIND_1"/>
    <property type="match status" value="1"/>
</dbReference>
<dbReference type="Pfam" id="PF00271">
    <property type="entry name" value="Helicase_C"/>
    <property type="match status" value="1"/>
</dbReference>
<dbReference type="SMART" id="SM00490">
    <property type="entry name" value="HELICc"/>
    <property type="match status" value="1"/>
</dbReference>
<evidence type="ECO:0000259" key="1">
    <source>
        <dbReference type="PROSITE" id="PS51192"/>
    </source>
</evidence>
<dbReference type="InterPro" id="IPR050742">
    <property type="entry name" value="Helicase_Restrict-Modif_Enz"/>
</dbReference>
<keyword evidence="3" id="KW-0378">Hydrolase</keyword>
<dbReference type="InterPro" id="IPR006935">
    <property type="entry name" value="Helicase/UvrB_N"/>
</dbReference>
<dbReference type="SMART" id="SM00487">
    <property type="entry name" value="DEXDc"/>
    <property type="match status" value="1"/>
</dbReference>
<dbReference type="GO" id="GO:0016787">
    <property type="term" value="F:hydrolase activity"/>
    <property type="evidence" value="ECO:0007669"/>
    <property type="project" value="InterPro"/>
</dbReference>
<gene>
    <name evidence="3" type="ORF">UFOVP341_10</name>
</gene>
<organism evidence="3">
    <name type="scientific">uncultured Caudovirales phage</name>
    <dbReference type="NCBI Taxonomy" id="2100421"/>
    <lineage>
        <taxon>Viruses</taxon>
        <taxon>Duplodnaviria</taxon>
        <taxon>Heunggongvirae</taxon>
        <taxon>Uroviricota</taxon>
        <taxon>Caudoviricetes</taxon>
        <taxon>Peduoviridae</taxon>
        <taxon>Maltschvirus</taxon>
        <taxon>Maltschvirus maltsch</taxon>
    </lineage>
</organism>
<feature type="domain" description="Helicase ATP-binding" evidence="1">
    <location>
        <begin position="15"/>
        <end position="169"/>
    </location>
</feature>
<dbReference type="EMBL" id="LR796363">
    <property type="protein sequence ID" value="CAB4138792.1"/>
    <property type="molecule type" value="Genomic_DNA"/>
</dbReference>
<dbReference type="PANTHER" id="PTHR47396">
    <property type="entry name" value="TYPE I RESTRICTION ENZYME ECOKI R PROTEIN"/>
    <property type="match status" value="1"/>
</dbReference>
<dbReference type="GO" id="GO:0003677">
    <property type="term" value="F:DNA binding"/>
    <property type="evidence" value="ECO:0007669"/>
    <property type="project" value="InterPro"/>
</dbReference>
<sequence length="551" mass="60730">MQLRPRQRDFVQRCLESLDARGNTLGIAPTGAGKTVMLSAVANHLVKAGGRVLVLQHRDELVAQNRSTFRAVAPGVDTDLFTAGRKRWSPSVTFGMVQTLCRQDNLESMPKLDLLVIDEAHHVAAASYQNIITHARSLNPGLKLFGVTATPQRGDGKALLAAFSNISDVITLGELISSGFLVKPRFFVIDCDIRGDLAKVKMTASDFDMDQVSQIMDKQAVNERVIQEWKDRAGDRKTVAFCSTVSHATHVMEGFKAAGHTCDIVHGDLPDAARRKVLKAFDQGEIQVLVNVAVLTEGWDCQDVSCVILLRPCSYKGTMIQMIGRGLRKVDPARYPGVIKSDCIVLDFGYSLLTHGSIESDPTVGQDRDPSAREKSCDGCGIVIPAGVKICPVCGHIHGEDDQEGERVPREALEDFVMTEIHLMELSPYRWQDMFDGAVTMAHGIDAWACLIDHDGMWHAIGGLRETSVKLLYQSQDKLQSLASADDFLRQHGNSDAAKKTKRWLSQPASDKQLSMLGLAQGMMFGMTKYLACCLITWKLNEPRIKRTLIK</sequence>
<proteinExistence type="predicted"/>
<dbReference type="SUPFAM" id="SSF52540">
    <property type="entry name" value="P-loop containing nucleoside triphosphate hydrolases"/>
    <property type="match status" value="1"/>
</dbReference>
<protein>
    <submittedName>
        <fullName evidence="3">SSL2 DNA or RNA helicases of superfamily II</fullName>
    </submittedName>
</protein>
<dbReference type="Pfam" id="PF04851">
    <property type="entry name" value="ResIII"/>
    <property type="match status" value="1"/>
</dbReference>
<dbReference type="GO" id="GO:0005524">
    <property type="term" value="F:ATP binding"/>
    <property type="evidence" value="ECO:0007669"/>
    <property type="project" value="InterPro"/>
</dbReference>
<evidence type="ECO:0000313" key="3">
    <source>
        <dbReference type="EMBL" id="CAB4138792.1"/>
    </source>
</evidence>
<keyword evidence="3" id="KW-0547">Nucleotide-binding</keyword>
<dbReference type="PROSITE" id="PS51194">
    <property type="entry name" value="HELICASE_CTER"/>
    <property type="match status" value="1"/>
</dbReference>
<reference evidence="3" key="1">
    <citation type="submission" date="2020-04" db="EMBL/GenBank/DDBJ databases">
        <authorList>
            <person name="Chiriac C."/>
            <person name="Salcher M."/>
            <person name="Ghai R."/>
            <person name="Kavagutti S V."/>
        </authorList>
    </citation>
    <scope>NUCLEOTIDE SEQUENCE</scope>
</reference>